<dbReference type="EMBL" id="JBJHZX010000001">
    <property type="protein sequence ID" value="MFL0194067.1"/>
    <property type="molecule type" value="Genomic_DNA"/>
</dbReference>
<keyword evidence="5" id="KW-0812">Transmembrane</keyword>
<sequence>MKRTKVLHNVILLTIGIFSAVIIYFCINYNYNILHNMQYLFHHHMVNIGIGSNIYIFNIEIIMILLIYFITRRFPKIKLLFILTVVTLNLIYIIWRIKYTIPTTSKIGMTLGIMLIACEVIGFFQSVVYGILFYKPYELKEMKMSDLSKLPTIDLLIMTYNEPSYILRKTIAGCLNIKY</sequence>
<feature type="transmembrane region" description="Helical" evidence="5">
    <location>
        <begin position="50"/>
        <end position="70"/>
    </location>
</feature>
<evidence type="ECO:0000256" key="5">
    <source>
        <dbReference type="SAM" id="Phobius"/>
    </source>
</evidence>
<evidence type="ECO:0000256" key="4">
    <source>
        <dbReference type="ARBA" id="ARBA00022989"/>
    </source>
</evidence>
<feature type="transmembrane region" description="Helical" evidence="5">
    <location>
        <begin position="77"/>
        <end position="95"/>
    </location>
</feature>
<evidence type="ECO:0000256" key="1">
    <source>
        <dbReference type="ARBA" id="ARBA00004141"/>
    </source>
</evidence>
<dbReference type="RefSeq" id="WP_406790190.1">
    <property type="nucleotide sequence ID" value="NZ_JBJHZX010000001.1"/>
</dbReference>
<evidence type="ECO:0000256" key="3">
    <source>
        <dbReference type="ARBA" id="ARBA00022679"/>
    </source>
</evidence>
<dbReference type="InterPro" id="IPR050321">
    <property type="entry name" value="Glycosyltr_2/OpgH_subfam"/>
</dbReference>
<dbReference type="Proteomes" id="UP001623660">
    <property type="component" value="Unassembled WGS sequence"/>
</dbReference>
<dbReference type="PANTHER" id="PTHR43867:SF2">
    <property type="entry name" value="CELLULOSE SYNTHASE CATALYTIC SUBUNIT A [UDP-FORMING]"/>
    <property type="match status" value="1"/>
</dbReference>
<dbReference type="PANTHER" id="PTHR43867">
    <property type="entry name" value="CELLULOSE SYNTHASE CATALYTIC SUBUNIT A [UDP-FORMING]"/>
    <property type="match status" value="1"/>
</dbReference>
<name>A0ABW8SDG5_9CLOT</name>
<comment type="subcellular location">
    <subcellularLocation>
        <location evidence="1">Membrane</location>
        <topology evidence="1">Multi-pass membrane protein</topology>
    </subcellularLocation>
</comment>
<keyword evidence="5" id="KW-0472">Membrane</keyword>
<comment type="caution">
    <text evidence="6">The sequence shown here is derived from an EMBL/GenBank/DDBJ whole genome shotgun (WGS) entry which is preliminary data.</text>
</comment>
<keyword evidence="7" id="KW-1185">Reference proteome</keyword>
<reference evidence="6 7" key="1">
    <citation type="submission" date="2024-11" db="EMBL/GenBank/DDBJ databases">
        <authorList>
            <person name="Heng Y.C."/>
            <person name="Lim A.C.H."/>
            <person name="Lee J.K.Y."/>
            <person name="Kittelmann S."/>
        </authorList>
    </citation>
    <scope>NUCLEOTIDE SEQUENCE [LARGE SCALE GENOMIC DNA]</scope>
    <source>
        <strain evidence="6 7">WILCCON 0269</strain>
    </source>
</reference>
<evidence type="ECO:0000313" key="6">
    <source>
        <dbReference type="EMBL" id="MFL0194067.1"/>
    </source>
</evidence>
<accession>A0ABW8SDG5</accession>
<evidence type="ECO:0000313" key="7">
    <source>
        <dbReference type="Proteomes" id="UP001623660"/>
    </source>
</evidence>
<evidence type="ECO:0000256" key="2">
    <source>
        <dbReference type="ARBA" id="ARBA00022676"/>
    </source>
</evidence>
<proteinExistence type="predicted"/>
<protein>
    <submittedName>
        <fullName evidence="6">Uncharacterized protein</fullName>
    </submittedName>
</protein>
<organism evidence="6 7">
    <name type="scientific">Candidatus Clostridium eludens</name>
    <dbReference type="NCBI Taxonomy" id="3381663"/>
    <lineage>
        <taxon>Bacteria</taxon>
        <taxon>Bacillati</taxon>
        <taxon>Bacillota</taxon>
        <taxon>Clostridia</taxon>
        <taxon>Eubacteriales</taxon>
        <taxon>Clostridiaceae</taxon>
        <taxon>Clostridium</taxon>
    </lineage>
</organism>
<feature type="transmembrane region" description="Helical" evidence="5">
    <location>
        <begin position="107"/>
        <end position="134"/>
    </location>
</feature>
<gene>
    <name evidence="6" type="ORF">ACJDU8_00460</name>
</gene>
<keyword evidence="2" id="KW-0328">Glycosyltransferase</keyword>
<keyword evidence="3" id="KW-0808">Transferase</keyword>
<keyword evidence="4 5" id="KW-1133">Transmembrane helix</keyword>
<feature type="transmembrane region" description="Helical" evidence="5">
    <location>
        <begin position="7"/>
        <end position="30"/>
    </location>
</feature>